<name>A0A1X9N9C5_9GAMM</name>
<dbReference type="SUPFAM" id="SSF53850">
    <property type="entry name" value="Periplasmic binding protein-like II"/>
    <property type="match status" value="1"/>
</dbReference>
<sequence>MAVAPLHASANKPTTVSLHGFATLTSPPFAWVDACTGQLTGSSAHILKKAFKEHNAELIIEQPLPPFSNQWQVKGRRLIAGDLDIFYGNNMNIYTIDKSLLSHNPIPATIIEGGLFSLKKNNIKVSTIKQTKDKTIGMPTVLKSFITATGLPKDIFDNTNIIDKLETKEAINMLIEGDIDYIIGGKYRYNSIAREMKKNTQMEFSPIDNLSRNLYFWHRTDHKNSHLFDKVIATLEQYRQIGYVEYMNKTYFLNWNNQPDCETRDKP</sequence>
<proteinExistence type="predicted"/>
<dbReference type="AlphaFoldDB" id="A0A1X9N9C5"/>
<dbReference type="STRING" id="716816.BST96_09115"/>
<accession>A0A1X9N9C5</accession>
<keyword evidence="2" id="KW-1185">Reference proteome</keyword>
<protein>
    <submittedName>
        <fullName evidence="1">Uncharacterized protein</fullName>
    </submittedName>
</protein>
<dbReference type="EMBL" id="CP019343">
    <property type="protein sequence ID" value="ARN74266.1"/>
    <property type="molecule type" value="Genomic_DNA"/>
</dbReference>
<dbReference type="Proteomes" id="UP000193450">
    <property type="component" value="Chromosome"/>
</dbReference>
<gene>
    <name evidence="1" type="ORF">BST96_09115</name>
</gene>
<dbReference type="KEGG" id="osg:BST96_09115"/>
<evidence type="ECO:0000313" key="2">
    <source>
        <dbReference type="Proteomes" id="UP000193450"/>
    </source>
</evidence>
<dbReference type="Gene3D" id="3.40.190.10">
    <property type="entry name" value="Periplasmic binding protein-like II"/>
    <property type="match status" value="2"/>
</dbReference>
<evidence type="ECO:0000313" key="1">
    <source>
        <dbReference type="EMBL" id="ARN74266.1"/>
    </source>
</evidence>
<organism evidence="1 2">
    <name type="scientific">Oceanicoccus sagamiensis</name>
    <dbReference type="NCBI Taxonomy" id="716816"/>
    <lineage>
        <taxon>Bacteria</taxon>
        <taxon>Pseudomonadati</taxon>
        <taxon>Pseudomonadota</taxon>
        <taxon>Gammaproteobacteria</taxon>
        <taxon>Cellvibrionales</taxon>
        <taxon>Spongiibacteraceae</taxon>
        <taxon>Oceanicoccus</taxon>
    </lineage>
</organism>
<reference evidence="1 2" key="1">
    <citation type="submission" date="2016-11" db="EMBL/GenBank/DDBJ databases">
        <title>Trade-off between light-utilization and light-protection in marine flavobacteria.</title>
        <authorList>
            <person name="Kumagai Y."/>
        </authorList>
    </citation>
    <scope>NUCLEOTIDE SEQUENCE [LARGE SCALE GENOMIC DNA]</scope>
    <source>
        <strain evidence="1 2">NBRC 107125</strain>
    </source>
</reference>